<organism evidence="2 3">
    <name type="scientific">Lacticaseibacillus pabuli</name>
    <dbReference type="NCBI Taxonomy" id="3025672"/>
    <lineage>
        <taxon>Bacteria</taxon>
        <taxon>Bacillati</taxon>
        <taxon>Bacillota</taxon>
        <taxon>Bacilli</taxon>
        <taxon>Lactobacillales</taxon>
        <taxon>Lactobacillaceae</taxon>
        <taxon>Lacticaseibacillus</taxon>
    </lineage>
</organism>
<evidence type="ECO:0000313" key="3">
    <source>
        <dbReference type="Proteomes" id="UP001220377"/>
    </source>
</evidence>
<dbReference type="EMBL" id="CP117884">
    <property type="protein sequence ID" value="WDF82430.1"/>
    <property type="molecule type" value="Genomic_DNA"/>
</dbReference>
<dbReference type="PROSITE" id="PS50995">
    <property type="entry name" value="HTH_MARR_2"/>
    <property type="match status" value="1"/>
</dbReference>
<name>A0ABY7WTE5_9LACO</name>
<dbReference type="InterPro" id="IPR000835">
    <property type="entry name" value="HTH_MarR-typ"/>
</dbReference>
<dbReference type="SMART" id="SM00347">
    <property type="entry name" value="HTH_MARR"/>
    <property type="match status" value="1"/>
</dbReference>
<keyword evidence="3" id="KW-1185">Reference proteome</keyword>
<dbReference type="PANTHER" id="PTHR33164:SF43">
    <property type="entry name" value="HTH-TYPE TRANSCRIPTIONAL REPRESSOR YETL"/>
    <property type="match status" value="1"/>
</dbReference>
<dbReference type="InterPro" id="IPR036390">
    <property type="entry name" value="WH_DNA-bd_sf"/>
</dbReference>
<evidence type="ECO:0000259" key="1">
    <source>
        <dbReference type="PROSITE" id="PS50995"/>
    </source>
</evidence>
<dbReference type="SUPFAM" id="SSF46785">
    <property type="entry name" value="Winged helix' DNA-binding domain"/>
    <property type="match status" value="1"/>
</dbReference>
<accession>A0ABY7WTE5</accession>
<dbReference type="Pfam" id="PF01047">
    <property type="entry name" value="MarR"/>
    <property type="match status" value="1"/>
</dbReference>
<feature type="domain" description="HTH marR-type" evidence="1">
    <location>
        <begin position="1"/>
        <end position="150"/>
    </location>
</feature>
<sequence length="154" mass="16980">MIDEILQSINTLLAQDSDDDAEKAALLGNSDNPELQQLNGKLNTRDILVIAAVTARSPLAQKQLPELIKMSQPTATRAVQRLVRQGLLVRSRIPNNAKEWQLTPTPLGTEVAAAKQALDRQLHAKAEVIASHYSPEELARFNQFIGEIINLRAN</sequence>
<dbReference type="InterPro" id="IPR039422">
    <property type="entry name" value="MarR/SlyA-like"/>
</dbReference>
<protein>
    <submittedName>
        <fullName evidence="2">MarR family transcriptional regulator</fullName>
    </submittedName>
</protein>
<dbReference type="Gene3D" id="1.10.10.10">
    <property type="entry name" value="Winged helix-like DNA-binding domain superfamily/Winged helix DNA-binding domain"/>
    <property type="match status" value="1"/>
</dbReference>
<dbReference type="RefSeq" id="WP_274259872.1">
    <property type="nucleotide sequence ID" value="NZ_CP117884.1"/>
</dbReference>
<dbReference type="InterPro" id="IPR036388">
    <property type="entry name" value="WH-like_DNA-bd_sf"/>
</dbReference>
<dbReference type="Proteomes" id="UP001220377">
    <property type="component" value="Chromosome"/>
</dbReference>
<evidence type="ECO:0000313" key="2">
    <source>
        <dbReference type="EMBL" id="WDF82430.1"/>
    </source>
</evidence>
<dbReference type="PANTHER" id="PTHR33164">
    <property type="entry name" value="TRANSCRIPTIONAL REGULATOR, MARR FAMILY"/>
    <property type="match status" value="1"/>
</dbReference>
<gene>
    <name evidence="2" type="ORF">PQ472_11135</name>
</gene>
<proteinExistence type="predicted"/>
<reference evidence="2 3" key="1">
    <citation type="submission" date="2023-02" db="EMBL/GenBank/DDBJ databases">
        <title>Genome sequence of Lacticaseibacillus sp. KACC 23028.</title>
        <authorList>
            <person name="Kim S."/>
            <person name="Heo J."/>
            <person name="Kwon S.-W."/>
        </authorList>
    </citation>
    <scope>NUCLEOTIDE SEQUENCE [LARGE SCALE GENOMIC DNA]</scope>
    <source>
        <strain evidence="2 3">KACC 23028</strain>
    </source>
</reference>